<accession>A0A8J3Q0Z1</accession>
<dbReference type="Proteomes" id="UP000630097">
    <property type="component" value="Unassembled WGS sequence"/>
</dbReference>
<dbReference type="EMBL" id="BONV01000053">
    <property type="protein sequence ID" value="GIG84547.1"/>
    <property type="molecule type" value="Genomic_DNA"/>
</dbReference>
<evidence type="ECO:0000313" key="1">
    <source>
        <dbReference type="EMBL" id="GIG84547.1"/>
    </source>
</evidence>
<gene>
    <name evidence="1" type="ORF">Pka01_76740</name>
</gene>
<comment type="caution">
    <text evidence="1">The sequence shown here is derived from an EMBL/GenBank/DDBJ whole genome shotgun (WGS) entry which is preliminary data.</text>
</comment>
<sequence length="97" mass="10918">MDVIHQERVAWEGARAFVAASGADAYWWLSEMIESDLGRTYQVCLAATRARLEREEASLAEIGAWRVRLEDLLRVRPDVQPALSRLVAETSARLGPH</sequence>
<dbReference type="RefSeq" id="WP_203887811.1">
    <property type="nucleotide sequence ID" value="NZ_BAABHH010000035.1"/>
</dbReference>
<organism evidence="1 2">
    <name type="scientific">Planotetraspora kaengkrachanensis</name>
    <dbReference type="NCBI Taxonomy" id="575193"/>
    <lineage>
        <taxon>Bacteria</taxon>
        <taxon>Bacillati</taxon>
        <taxon>Actinomycetota</taxon>
        <taxon>Actinomycetes</taxon>
        <taxon>Streptosporangiales</taxon>
        <taxon>Streptosporangiaceae</taxon>
        <taxon>Planotetraspora</taxon>
    </lineage>
</organism>
<keyword evidence="2" id="KW-1185">Reference proteome</keyword>
<protein>
    <submittedName>
        <fullName evidence="1">Uncharacterized protein</fullName>
    </submittedName>
</protein>
<evidence type="ECO:0000313" key="2">
    <source>
        <dbReference type="Proteomes" id="UP000630097"/>
    </source>
</evidence>
<reference evidence="1 2" key="1">
    <citation type="submission" date="2021-01" db="EMBL/GenBank/DDBJ databases">
        <title>Whole genome shotgun sequence of Planotetraspora kaengkrachanensis NBRC 104272.</title>
        <authorList>
            <person name="Komaki H."/>
            <person name="Tamura T."/>
        </authorList>
    </citation>
    <scope>NUCLEOTIDE SEQUENCE [LARGE SCALE GENOMIC DNA]</scope>
    <source>
        <strain evidence="1 2">NBRC 104272</strain>
    </source>
</reference>
<dbReference type="AlphaFoldDB" id="A0A8J3Q0Z1"/>
<name>A0A8J3Q0Z1_9ACTN</name>
<proteinExistence type="predicted"/>